<organism evidence="2 3">
    <name type="scientific">Cephalotus follicularis</name>
    <name type="common">Albany pitcher plant</name>
    <dbReference type="NCBI Taxonomy" id="3775"/>
    <lineage>
        <taxon>Eukaryota</taxon>
        <taxon>Viridiplantae</taxon>
        <taxon>Streptophyta</taxon>
        <taxon>Embryophyta</taxon>
        <taxon>Tracheophyta</taxon>
        <taxon>Spermatophyta</taxon>
        <taxon>Magnoliopsida</taxon>
        <taxon>eudicotyledons</taxon>
        <taxon>Gunneridae</taxon>
        <taxon>Pentapetalae</taxon>
        <taxon>rosids</taxon>
        <taxon>fabids</taxon>
        <taxon>Oxalidales</taxon>
        <taxon>Cephalotaceae</taxon>
        <taxon>Cephalotus</taxon>
    </lineage>
</organism>
<sequence length="485" mass="54540">WREAGHFSIHSADNGVYIFKCESAVGRDWILENGPWDVWGAHLALRLWERDMPPAKSSFDKVPVWVKLMNIPMEYWSPKSLSCLASVLGKPLRMDTATEVKSKINFARIYVEMDSRTNFPEVIRAREKDGTRVDVNVECNWRPLVCNRCKVFDHSSKKCPINAPVPSAQDVVPENEKSEWIEVGNKRKQQVPSGLPGPSDIRKDMALEGTVGGGLKITITPGKPKRCAPESPVSATHDLNPIAGKIRNIEGKLLMNASKAQQPEGSKIMLDATKSGSGTGSSKRKKEHPTGKGRNSNNIFMDYGACWNIRGLNDPIKQRKLDPLIVVHRVAFLGLLETRVRAANKDRVANNLIKGCKGVSNHSQSLLGRIWVLWNPNVFLFELIRMNCRIYMGKRRRELWSDLHFHSKSFASAPWVIFGDFNVSRYPHEHSGSSQVISKAMKEFIDCLNAIEVDDFRQTGNLFSWSNKRKGSAAISNKIDRILGN</sequence>
<evidence type="ECO:0000256" key="1">
    <source>
        <dbReference type="SAM" id="MobiDB-lite"/>
    </source>
</evidence>
<dbReference type="EMBL" id="BDDD01000122">
    <property type="protein sequence ID" value="GAV59693.1"/>
    <property type="molecule type" value="Genomic_DNA"/>
</dbReference>
<dbReference type="SUPFAM" id="SSF56219">
    <property type="entry name" value="DNase I-like"/>
    <property type="match status" value="1"/>
</dbReference>
<dbReference type="AlphaFoldDB" id="A0A1Q3AVW3"/>
<proteinExistence type="predicted"/>
<comment type="caution">
    <text evidence="2">The sequence shown here is derived from an EMBL/GenBank/DDBJ whole genome shotgun (WGS) entry which is preliminary data.</text>
</comment>
<feature type="region of interest" description="Disordered" evidence="1">
    <location>
        <begin position="260"/>
        <end position="296"/>
    </location>
</feature>
<protein>
    <submittedName>
        <fullName evidence="2">DUF4283 domain-containing protein</fullName>
    </submittedName>
</protein>
<dbReference type="OrthoDB" id="1932741at2759"/>
<accession>A0A1Q3AVW3</accession>
<dbReference type="InParanoid" id="A0A1Q3AVW3"/>
<dbReference type="InterPro" id="IPR040256">
    <property type="entry name" value="At4g02000-like"/>
</dbReference>
<name>A0A1Q3AVW3_CEPFO</name>
<dbReference type="PANTHER" id="PTHR31286">
    <property type="entry name" value="GLYCINE-RICH CELL WALL STRUCTURAL PROTEIN 1.8-LIKE"/>
    <property type="match status" value="1"/>
</dbReference>
<gene>
    <name evidence="2" type="ORF">CFOL_v3_03224</name>
</gene>
<dbReference type="InterPro" id="IPR036691">
    <property type="entry name" value="Endo/exonu/phosph_ase_sf"/>
</dbReference>
<feature type="non-terminal residue" evidence="2">
    <location>
        <position position="485"/>
    </location>
</feature>
<feature type="non-terminal residue" evidence="2">
    <location>
        <position position="1"/>
    </location>
</feature>
<keyword evidence="3" id="KW-1185">Reference proteome</keyword>
<evidence type="ECO:0000313" key="3">
    <source>
        <dbReference type="Proteomes" id="UP000187406"/>
    </source>
</evidence>
<dbReference type="Proteomes" id="UP000187406">
    <property type="component" value="Unassembled WGS sequence"/>
</dbReference>
<reference evidence="3" key="1">
    <citation type="submission" date="2016-04" db="EMBL/GenBank/DDBJ databases">
        <title>Cephalotus genome sequencing.</title>
        <authorList>
            <person name="Fukushima K."/>
            <person name="Hasebe M."/>
            <person name="Fang X."/>
        </authorList>
    </citation>
    <scope>NUCLEOTIDE SEQUENCE [LARGE SCALE GENOMIC DNA]</scope>
    <source>
        <strain evidence="3">cv. St1</strain>
    </source>
</reference>
<dbReference type="PANTHER" id="PTHR31286:SF180">
    <property type="entry name" value="OS10G0362600 PROTEIN"/>
    <property type="match status" value="1"/>
</dbReference>
<evidence type="ECO:0000313" key="2">
    <source>
        <dbReference type="EMBL" id="GAV59693.1"/>
    </source>
</evidence>
<dbReference type="Gene3D" id="3.60.10.10">
    <property type="entry name" value="Endonuclease/exonuclease/phosphatase"/>
    <property type="match status" value="1"/>
</dbReference>